<dbReference type="SUPFAM" id="SSF53790">
    <property type="entry name" value="Tetrapyrrole methylase"/>
    <property type="match status" value="1"/>
</dbReference>
<comment type="similarity">
    <text evidence="2 7">Belongs to the precorrin methyltransferase family.</text>
</comment>
<keyword evidence="4 9" id="KW-0489">Methyltransferase</keyword>
<dbReference type="Proteomes" id="UP000186894">
    <property type="component" value="Unassembled WGS sequence"/>
</dbReference>
<evidence type="ECO:0000259" key="8">
    <source>
        <dbReference type="Pfam" id="PF00590"/>
    </source>
</evidence>
<accession>A0A1Q8ZPW2</accession>
<dbReference type="InterPro" id="IPR014776">
    <property type="entry name" value="4pyrrole_Mease_sub2"/>
</dbReference>
<evidence type="ECO:0000256" key="6">
    <source>
        <dbReference type="ARBA" id="ARBA00022691"/>
    </source>
</evidence>
<dbReference type="PROSITE" id="PS00839">
    <property type="entry name" value="SUMT_1"/>
    <property type="match status" value="1"/>
</dbReference>
<dbReference type="PIRSF" id="PIRSF036427">
    <property type="entry name" value="Precrrn-2_mtase"/>
    <property type="match status" value="1"/>
</dbReference>
<dbReference type="InterPro" id="IPR000878">
    <property type="entry name" value="4pyrrol_Mease"/>
</dbReference>
<dbReference type="CDD" id="cd11645">
    <property type="entry name" value="Precorrin_2_C20_MT"/>
    <property type="match status" value="1"/>
</dbReference>
<dbReference type="UniPathway" id="UPA00148"/>
<evidence type="ECO:0000313" key="9">
    <source>
        <dbReference type="EMBL" id="OLP43806.1"/>
    </source>
</evidence>
<dbReference type="GO" id="GO:0032259">
    <property type="term" value="P:methylation"/>
    <property type="evidence" value="ECO:0007669"/>
    <property type="project" value="UniProtKB-KW"/>
</dbReference>
<dbReference type="InterPro" id="IPR006364">
    <property type="entry name" value="CobI/CbiL/CobIJ_dom"/>
</dbReference>
<dbReference type="GO" id="GO:0030788">
    <property type="term" value="F:precorrin-2 C20-methyltransferase activity"/>
    <property type="evidence" value="ECO:0007669"/>
    <property type="project" value="InterPro"/>
</dbReference>
<evidence type="ECO:0000256" key="1">
    <source>
        <dbReference type="ARBA" id="ARBA00004953"/>
    </source>
</evidence>
<dbReference type="InterPro" id="IPR014777">
    <property type="entry name" value="4pyrrole_Mease_sub1"/>
</dbReference>
<evidence type="ECO:0000256" key="4">
    <source>
        <dbReference type="ARBA" id="ARBA00022603"/>
    </source>
</evidence>
<evidence type="ECO:0000256" key="2">
    <source>
        <dbReference type="ARBA" id="ARBA00005879"/>
    </source>
</evidence>
<dbReference type="AlphaFoldDB" id="A0A1Q8ZPW2"/>
<organism evidence="9 10">
    <name type="scientific">Rhizobium oryziradicis</name>
    <dbReference type="NCBI Taxonomy" id="1867956"/>
    <lineage>
        <taxon>Bacteria</taxon>
        <taxon>Pseudomonadati</taxon>
        <taxon>Pseudomonadota</taxon>
        <taxon>Alphaproteobacteria</taxon>
        <taxon>Hyphomicrobiales</taxon>
        <taxon>Rhizobiaceae</taxon>
        <taxon>Rhizobium/Agrobacterium group</taxon>
        <taxon>Rhizobium</taxon>
    </lineage>
</organism>
<evidence type="ECO:0000256" key="3">
    <source>
        <dbReference type="ARBA" id="ARBA00022573"/>
    </source>
</evidence>
<evidence type="ECO:0000256" key="5">
    <source>
        <dbReference type="ARBA" id="ARBA00022679"/>
    </source>
</evidence>
<dbReference type="STRING" id="1867956.BJF95_21810"/>
<gene>
    <name evidence="9" type="ORF">BJF95_21810</name>
</gene>
<dbReference type="Gene3D" id="3.30.950.10">
    <property type="entry name" value="Methyltransferase, Cobalt-precorrin-4 Transmethylase, Domain 2"/>
    <property type="match status" value="1"/>
</dbReference>
<dbReference type="RefSeq" id="WP_075640828.1">
    <property type="nucleotide sequence ID" value="NZ_MKIM01000028.1"/>
</dbReference>
<dbReference type="InterPro" id="IPR003043">
    <property type="entry name" value="Uropor_MeTrfase_CS"/>
</dbReference>
<dbReference type="NCBIfam" id="TIGR01467">
    <property type="entry name" value="cobI_cbiL"/>
    <property type="match status" value="1"/>
</dbReference>
<dbReference type="Gene3D" id="3.40.1010.10">
    <property type="entry name" value="Cobalt-precorrin-4 Transmethylase, Domain 1"/>
    <property type="match status" value="1"/>
</dbReference>
<dbReference type="OrthoDB" id="9804789at2"/>
<keyword evidence="5 9" id="KW-0808">Transferase</keyword>
<evidence type="ECO:0000256" key="7">
    <source>
        <dbReference type="PIRNR" id="PIRNR036427"/>
    </source>
</evidence>
<keyword evidence="6" id="KW-0949">S-adenosyl-L-methionine</keyword>
<reference evidence="9 10" key="1">
    <citation type="submission" date="2016-09" db="EMBL/GenBank/DDBJ databases">
        <title>Rhizobium oryziradicis sp. nov., isolated from the root of rice.</title>
        <authorList>
            <person name="Zhao J."/>
            <person name="Zhang X."/>
        </authorList>
    </citation>
    <scope>NUCLEOTIDE SEQUENCE [LARGE SCALE GENOMIC DNA]</scope>
    <source>
        <strain evidence="9 10">N19</strain>
    </source>
</reference>
<feature type="domain" description="Tetrapyrrole methylase" evidence="8">
    <location>
        <begin position="4"/>
        <end position="208"/>
    </location>
</feature>
<dbReference type="EMBL" id="MKIM01000028">
    <property type="protein sequence ID" value="OLP43806.1"/>
    <property type="molecule type" value="Genomic_DNA"/>
</dbReference>
<dbReference type="InterPro" id="IPR035996">
    <property type="entry name" value="4pyrrol_Methylase_sf"/>
</dbReference>
<comment type="caution">
    <text evidence="9">The sequence shown here is derived from an EMBL/GenBank/DDBJ whole genome shotgun (WGS) entry which is preliminary data.</text>
</comment>
<keyword evidence="10" id="KW-1185">Reference proteome</keyword>
<sequence length="245" mass="26383">MSGKLYGLGLGPGDPELITLKAHRILTSAPVIAYPAPETGPSFARQIAAPYLRADQLEVPMIVPMRVERFPAQEIYDAAAITLSHHLDAGSDVAVLCEGDPFFYGSFMYLFERLAGRYPTEVVPGVSSMMAAAAAYGRPLAARNDVLSVLPGPMDDADLSLRIESASAVAIIKLGRHFARIRALIASMGLTEQAGYVERVSLANQKIMPLADVSEDVAPYFSMILIYKGAEGWAHTPAKPPERPL</sequence>
<comment type="pathway">
    <text evidence="1">Cofactor biosynthesis; adenosylcobalamin biosynthesis.</text>
</comment>
<evidence type="ECO:0000313" key="10">
    <source>
        <dbReference type="Proteomes" id="UP000186894"/>
    </source>
</evidence>
<proteinExistence type="inferred from homology"/>
<dbReference type="PANTHER" id="PTHR43467">
    <property type="entry name" value="COBALT-PRECORRIN-2 C(20)-METHYLTRANSFERASE"/>
    <property type="match status" value="1"/>
</dbReference>
<dbReference type="PANTHER" id="PTHR43467:SF2">
    <property type="entry name" value="COBALT-PRECORRIN-2 C(20)-METHYLTRANSFERASE"/>
    <property type="match status" value="1"/>
</dbReference>
<dbReference type="InterPro" id="IPR012382">
    <property type="entry name" value="CobI/CbiL"/>
</dbReference>
<protein>
    <submittedName>
        <fullName evidence="9">Precorrin-2 C(20)-methyltransferase</fullName>
    </submittedName>
</protein>
<name>A0A1Q8ZPW2_9HYPH</name>
<dbReference type="Pfam" id="PF00590">
    <property type="entry name" value="TP_methylase"/>
    <property type="match status" value="1"/>
</dbReference>
<keyword evidence="3" id="KW-0169">Cobalamin biosynthesis</keyword>
<dbReference type="GO" id="GO:0009236">
    <property type="term" value="P:cobalamin biosynthetic process"/>
    <property type="evidence" value="ECO:0007669"/>
    <property type="project" value="UniProtKB-UniRule"/>
</dbReference>